<name>A0A1H9ML81_9BACI</name>
<keyword evidence="1" id="KW-0805">Transcription regulation</keyword>
<sequence>MKMIEEKVHLLETLKEKKLVAALKDSRNIEKTIKYKENLSAVLLMTGTILTVKRYVDFIQRNGLPVILHVEKIGGLDMDKDGIDFVKKYVKPAGIVTTNQGVIKRAKKAGLFVVQRVFLIDTDVYLHLVREPEKIQADLIEVMPSRAPDIIEKLSKVSPVPVITGGLLSLPEHARSALVHGAVAVSTSNSDMWKHDMNNIIN</sequence>
<dbReference type="Pfam" id="PF04309">
    <property type="entry name" value="G3P_antiterm"/>
    <property type="match status" value="1"/>
</dbReference>
<dbReference type="GO" id="GO:0006355">
    <property type="term" value="P:regulation of DNA-templated transcription"/>
    <property type="evidence" value="ECO:0007669"/>
    <property type="project" value="InterPro"/>
</dbReference>
<dbReference type="InterPro" id="IPR006699">
    <property type="entry name" value="GlpP"/>
</dbReference>
<dbReference type="STRING" id="531814.SAMN04487944_10236"/>
<dbReference type="SUPFAM" id="SSF110391">
    <property type="entry name" value="GlpP-like"/>
    <property type="match status" value="1"/>
</dbReference>
<evidence type="ECO:0000313" key="3">
    <source>
        <dbReference type="Proteomes" id="UP000199687"/>
    </source>
</evidence>
<dbReference type="PIRSF" id="PIRSF016897">
    <property type="entry name" value="GlpP"/>
    <property type="match status" value="1"/>
</dbReference>
<dbReference type="InterPro" id="IPR013785">
    <property type="entry name" value="Aldolase_TIM"/>
</dbReference>
<dbReference type="Proteomes" id="UP000199687">
    <property type="component" value="Unassembled WGS sequence"/>
</dbReference>
<dbReference type="Gene3D" id="3.20.20.70">
    <property type="entry name" value="Aldolase class I"/>
    <property type="match status" value="1"/>
</dbReference>
<dbReference type="AlphaFoldDB" id="A0A1H9ML81"/>
<comment type="function">
    <text evidence="1">Regulates expression of the glpD operon. In the presence of glycerol 3-phosphate (G3P) causes antitermination of transcription of glpD at the inverted repeat of the leader region to enhance its transcription. Binds and stabilizes glpD leader mRNA.</text>
</comment>
<dbReference type="RefSeq" id="WP_245711568.1">
    <property type="nucleotide sequence ID" value="NZ_FOGL01000002.1"/>
</dbReference>
<evidence type="ECO:0000256" key="1">
    <source>
        <dbReference type="PIRNR" id="PIRNR016897"/>
    </source>
</evidence>
<organism evidence="2 3">
    <name type="scientific">Gracilibacillus ureilyticus</name>
    <dbReference type="NCBI Taxonomy" id="531814"/>
    <lineage>
        <taxon>Bacteria</taxon>
        <taxon>Bacillati</taxon>
        <taxon>Bacillota</taxon>
        <taxon>Bacilli</taxon>
        <taxon>Bacillales</taxon>
        <taxon>Bacillaceae</taxon>
        <taxon>Gracilibacillus</taxon>
    </lineage>
</organism>
<reference evidence="2 3" key="1">
    <citation type="submission" date="2016-10" db="EMBL/GenBank/DDBJ databases">
        <authorList>
            <person name="de Groot N.N."/>
        </authorList>
    </citation>
    <scope>NUCLEOTIDE SEQUENCE [LARGE SCALE GENOMIC DNA]</scope>
    <source>
        <strain evidence="2 3">CGMCC 1.7727</strain>
    </source>
</reference>
<keyword evidence="1" id="KW-0694">RNA-binding</keyword>
<protein>
    <recommendedName>
        <fullName evidence="1">Glycerol uptake operon antiterminator regulatory protein</fullName>
    </recommendedName>
</protein>
<dbReference type="GO" id="GO:0006071">
    <property type="term" value="P:glycerol metabolic process"/>
    <property type="evidence" value="ECO:0007669"/>
    <property type="project" value="UniProtKB-UniRule"/>
</dbReference>
<evidence type="ECO:0000313" key="2">
    <source>
        <dbReference type="EMBL" id="SER24289.1"/>
    </source>
</evidence>
<gene>
    <name evidence="2" type="ORF">SAMN04487944_10236</name>
</gene>
<proteinExistence type="predicted"/>
<dbReference type="PANTHER" id="PTHR35787:SF1">
    <property type="entry name" value="GLYCEROL UPTAKE OPERON ANTITERMINATOR REGULATORY PROTEIN"/>
    <property type="match status" value="1"/>
</dbReference>
<keyword evidence="1" id="KW-0804">Transcription</keyword>
<dbReference type="GO" id="GO:0003723">
    <property type="term" value="F:RNA binding"/>
    <property type="evidence" value="ECO:0007669"/>
    <property type="project" value="UniProtKB-KW"/>
</dbReference>
<keyword evidence="1" id="KW-0319">Glycerol metabolism</keyword>
<accession>A0A1H9ML81</accession>
<keyword evidence="3" id="KW-1185">Reference proteome</keyword>
<dbReference type="EMBL" id="FOGL01000002">
    <property type="protein sequence ID" value="SER24289.1"/>
    <property type="molecule type" value="Genomic_DNA"/>
</dbReference>
<dbReference type="PANTHER" id="PTHR35787">
    <property type="entry name" value="GLYCEROL UPTAKE OPERON ANTITERMINATOR REGULATORY PROTEIN"/>
    <property type="match status" value="1"/>
</dbReference>